<feature type="non-terminal residue" evidence="1">
    <location>
        <position position="1"/>
    </location>
</feature>
<proteinExistence type="predicted"/>
<evidence type="ECO:0000313" key="2">
    <source>
        <dbReference type="Proteomes" id="UP001195769"/>
    </source>
</evidence>
<reference evidence="1" key="1">
    <citation type="journal article" date="2020" name="New Phytol.">
        <title>Comparative genomics reveals dynamic genome evolution in host specialist ectomycorrhizal fungi.</title>
        <authorList>
            <person name="Lofgren L.A."/>
            <person name="Nguyen N.H."/>
            <person name="Vilgalys R."/>
            <person name="Ruytinx J."/>
            <person name="Liao H.L."/>
            <person name="Branco S."/>
            <person name="Kuo A."/>
            <person name="LaButti K."/>
            <person name="Lipzen A."/>
            <person name="Andreopoulos W."/>
            <person name="Pangilinan J."/>
            <person name="Riley R."/>
            <person name="Hundley H."/>
            <person name="Na H."/>
            <person name="Barry K."/>
            <person name="Grigoriev I.V."/>
            <person name="Stajich J.E."/>
            <person name="Kennedy P.G."/>
        </authorList>
    </citation>
    <scope>NUCLEOTIDE SEQUENCE</scope>
    <source>
        <strain evidence="1">FC203</strain>
    </source>
</reference>
<dbReference type="Proteomes" id="UP001195769">
    <property type="component" value="Unassembled WGS sequence"/>
</dbReference>
<sequence length="146" mass="16616">CHGVTIYWPVREPSFVETFPVGRASDGPGTLPFDIDTRGAISCAYSKYCERNATPGSLCTECVGIVSFLEHLVLVTRDIKLCTHCRYRNHFDMVQVVRQCAEDVNRLKLQVCLHERVTHVLTRLDDYQSLIIALSENDIPRIKHIL</sequence>
<dbReference type="EMBL" id="JABBWK010000079">
    <property type="protein sequence ID" value="KAG1894529.1"/>
    <property type="molecule type" value="Genomic_DNA"/>
</dbReference>
<dbReference type="RefSeq" id="XP_041220105.1">
    <property type="nucleotide sequence ID" value="XM_041373883.1"/>
</dbReference>
<comment type="caution">
    <text evidence="1">The sequence shown here is derived from an EMBL/GenBank/DDBJ whole genome shotgun (WGS) entry which is preliminary data.</text>
</comment>
<evidence type="ECO:0000313" key="1">
    <source>
        <dbReference type="EMBL" id="KAG1894529.1"/>
    </source>
</evidence>
<keyword evidence="2" id="KW-1185">Reference proteome</keyword>
<dbReference type="GeneID" id="64668181"/>
<name>A0AAD4DX75_9AGAM</name>
<gene>
    <name evidence="1" type="ORF">F5891DRAFT_926645</name>
</gene>
<organism evidence="1 2">
    <name type="scientific">Suillus fuscotomentosus</name>
    <dbReference type="NCBI Taxonomy" id="1912939"/>
    <lineage>
        <taxon>Eukaryota</taxon>
        <taxon>Fungi</taxon>
        <taxon>Dikarya</taxon>
        <taxon>Basidiomycota</taxon>
        <taxon>Agaricomycotina</taxon>
        <taxon>Agaricomycetes</taxon>
        <taxon>Agaricomycetidae</taxon>
        <taxon>Boletales</taxon>
        <taxon>Suillineae</taxon>
        <taxon>Suillaceae</taxon>
        <taxon>Suillus</taxon>
    </lineage>
</organism>
<protein>
    <submittedName>
        <fullName evidence="1">Uncharacterized protein</fullName>
    </submittedName>
</protein>
<feature type="non-terminal residue" evidence="1">
    <location>
        <position position="146"/>
    </location>
</feature>
<accession>A0AAD4DX75</accession>
<dbReference type="AlphaFoldDB" id="A0AAD4DX75"/>